<dbReference type="KEGG" id="dfi:AXF13_03395"/>
<evidence type="ECO:0000313" key="4">
    <source>
        <dbReference type="Proteomes" id="UP000069241"/>
    </source>
</evidence>
<protein>
    <submittedName>
        <fullName evidence="3">Phosphatase</fullName>
    </submittedName>
</protein>
<evidence type="ECO:0000313" key="3">
    <source>
        <dbReference type="EMBL" id="AMD89231.1"/>
    </source>
</evidence>
<dbReference type="Pfam" id="PF21447">
    <property type="entry name" value="Ppx-GppA_III"/>
    <property type="match status" value="1"/>
</dbReference>
<dbReference type="PANTHER" id="PTHR30005">
    <property type="entry name" value="EXOPOLYPHOSPHATASE"/>
    <property type="match status" value="1"/>
</dbReference>
<dbReference type="CDD" id="cd00077">
    <property type="entry name" value="HDc"/>
    <property type="match status" value="1"/>
</dbReference>
<feature type="compositionally biased region" description="Low complexity" evidence="1">
    <location>
        <begin position="31"/>
        <end position="56"/>
    </location>
</feature>
<dbReference type="InterPro" id="IPR003607">
    <property type="entry name" value="HD/PDEase_dom"/>
</dbReference>
<name>A0A0X8JID8_9BACT</name>
<reference evidence="4" key="1">
    <citation type="submission" date="2016-02" db="EMBL/GenBank/DDBJ databases">
        <authorList>
            <person name="Holder M.E."/>
            <person name="Ajami N.J."/>
            <person name="Petrosino J.F."/>
        </authorList>
    </citation>
    <scope>NUCLEOTIDE SEQUENCE [LARGE SCALE GENOMIC DNA]</scope>
    <source>
        <strain evidence="4">CCUG 45958</strain>
    </source>
</reference>
<dbReference type="SUPFAM" id="SSF109604">
    <property type="entry name" value="HD-domain/PDEase-like"/>
    <property type="match status" value="1"/>
</dbReference>
<dbReference type="InterPro" id="IPR050273">
    <property type="entry name" value="GppA/Ppx_hydrolase"/>
</dbReference>
<organism evidence="3 4">
    <name type="scientific">Desulfovibrio fairfieldensis</name>
    <dbReference type="NCBI Taxonomy" id="44742"/>
    <lineage>
        <taxon>Bacteria</taxon>
        <taxon>Pseudomonadati</taxon>
        <taxon>Thermodesulfobacteriota</taxon>
        <taxon>Desulfovibrionia</taxon>
        <taxon>Desulfovibrionales</taxon>
        <taxon>Desulfovibrionaceae</taxon>
        <taxon>Desulfovibrio</taxon>
    </lineage>
</organism>
<dbReference type="InterPro" id="IPR048950">
    <property type="entry name" value="Ppx_GppA_C"/>
</dbReference>
<proteinExistence type="predicted"/>
<dbReference type="AlphaFoldDB" id="A0A0X8JID8"/>
<feature type="region of interest" description="Disordered" evidence="1">
    <location>
        <begin position="1"/>
        <end position="59"/>
    </location>
</feature>
<dbReference type="Proteomes" id="UP000069241">
    <property type="component" value="Chromosome"/>
</dbReference>
<accession>A0A0X8JID8</accession>
<dbReference type="GO" id="GO:0016462">
    <property type="term" value="F:pyrophosphatase activity"/>
    <property type="evidence" value="ECO:0007669"/>
    <property type="project" value="TreeGrafter"/>
</dbReference>
<feature type="compositionally biased region" description="Low complexity" evidence="1">
    <location>
        <begin position="10"/>
        <end position="22"/>
    </location>
</feature>
<sequence>MKKDNDENKTPAPTATTAKPAPSARKRPSRAKTGGTAKAASAPAAAKAPAAKTPKPVDGAAAHCPVAPVDVAYEPSLPDDPVYTGALVHGRQVEHLAAALFRELAPLHKLDAPWDERLRAAARLHDIGWVEGRKKHHKTSMRLIETDPALVPDETERSLVALLARYHRRAWPSPRHRRFAALGKDDRKCVRRLAALLRLADALDYSRQGLVEDISARIGKKRVELCLQAKAPCPEEMRRAKVKGDLFEAEFGRELRCSCLPQ</sequence>
<dbReference type="EMBL" id="CP014229">
    <property type="protein sequence ID" value="AMD89231.1"/>
    <property type="molecule type" value="Genomic_DNA"/>
</dbReference>
<dbReference type="RefSeq" id="WP_062251647.1">
    <property type="nucleotide sequence ID" value="NZ_CP014229.1"/>
</dbReference>
<dbReference type="STRING" id="44742.AXF13_03395"/>
<evidence type="ECO:0000256" key="1">
    <source>
        <dbReference type="SAM" id="MobiDB-lite"/>
    </source>
</evidence>
<dbReference type="Gene3D" id="1.10.3210.10">
    <property type="entry name" value="Hypothetical protein af1432"/>
    <property type="match status" value="1"/>
</dbReference>
<feature type="domain" description="Ppx/GppA phosphatase C-terminal" evidence="2">
    <location>
        <begin position="88"/>
        <end position="228"/>
    </location>
</feature>
<dbReference type="PANTHER" id="PTHR30005:SF0">
    <property type="entry name" value="RETROGRADE REGULATION PROTEIN 2"/>
    <property type="match status" value="1"/>
</dbReference>
<gene>
    <name evidence="3" type="ORF">AXF13_03395</name>
</gene>
<keyword evidence="4" id="KW-1185">Reference proteome</keyword>
<evidence type="ECO:0000259" key="2">
    <source>
        <dbReference type="Pfam" id="PF21447"/>
    </source>
</evidence>